<feature type="transmembrane region" description="Helical" evidence="5">
    <location>
        <begin position="55"/>
        <end position="76"/>
    </location>
</feature>
<evidence type="ECO:0000259" key="6">
    <source>
        <dbReference type="PROSITE" id="PS50262"/>
    </source>
</evidence>
<dbReference type="Pfam" id="PF10324">
    <property type="entry name" value="7TM_GPCR_Srw"/>
    <property type="match status" value="1"/>
</dbReference>
<dbReference type="GO" id="GO:0016020">
    <property type="term" value="C:membrane"/>
    <property type="evidence" value="ECO:0007669"/>
    <property type="project" value="UniProtKB-SubCell"/>
</dbReference>
<dbReference type="Proteomes" id="UP000053766">
    <property type="component" value="Unassembled WGS sequence"/>
</dbReference>
<dbReference type="InterPro" id="IPR052954">
    <property type="entry name" value="GPCR-Ligand_Int"/>
</dbReference>
<dbReference type="InterPro" id="IPR019427">
    <property type="entry name" value="7TM_GPCR_serpentine_rcpt_Srw"/>
</dbReference>
<keyword evidence="3 5" id="KW-1133">Transmembrane helix</keyword>
<dbReference type="PANTHER" id="PTHR46641:SF7">
    <property type="entry name" value="G-PROTEIN COUPLED RECEPTORS FAMILY 1 PROFILE DOMAIN-CONTAINING PROTEIN"/>
    <property type="match status" value="1"/>
</dbReference>
<evidence type="ECO:0000313" key="7">
    <source>
        <dbReference type="EMBL" id="KJH47353.1"/>
    </source>
</evidence>
<comment type="subcellular location">
    <subcellularLocation>
        <location evidence="1">Membrane</location>
    </subcellularLocation>
</comment>
<feature type="transmembrane region" description="Helical" evidence="5">
    <location>
        <begin position="83"/>
        <end position="100"/>
    </location>
</feature>
<evidence type="ECO:0000256" key="5">
    <source>
        <dbReference type="SAM" id="Phobius"/>
    </source>
</evidence>
<feature type="transmembrane region" description="Helical" evidence="5">
    <location>
        <begin position="21"/>
        <end position="43"/>
    </location>
</feature>
<sequence>MEEIPTCELHIFNDIQMNMRLFGGMPISIFGIVTNIINIIVFLDQEMRCSLVNHFLLMLSISDLLLLLCNFFMLIFPVIASTSNLVVLHEWFPLILWYAYPIGLSTQSCGVYLTVVVSVHRISGAFVLIMLTSKPSSAISIYRKT</sequence>
<evidence type="ECO:0000256" key="4">
    <source>
        <dbReference type="ARBA" id="ARBA00023136"/>
    </source>
</evidence>
<reference evidence="8" key="2">
    <citation type="journal article" date="2016" name="Sci. Rep.">
        <title>Dictyocaulus viviparus genome, variome and transcriptome elucidate lungworm biology and support future intervention.</title>
        <authorList>
            <person name="McNulty S.N."/>
            <person name="Strube C."/>
            <person name="Rosa B.A."/>
            <person name="Martin J.C."/>
            <person name="Tyagi R."/>
            <person name="Choi Y.J."/>
            <person name="Wang Q."/>
            <person name="Hallsworth Pepin K."/>
            <person name="Zhang X."/>
            <person name="Ozersky P."/>
            <person name="Wilson R.K."/>
            <person name="Sternberg P.W."/>
            <person name="Gasser R.B."/>
            <person name="Mitreva M."/>
        </authorList>
    </citation>
    <scope>NUCLEOTIDE SEQUENCE [LARGE SCALE GENOMIC DNA]</scope>
    <source>
        <strain evidence="8">HannoverDv2000</strain>
    </source>
</reference>
<organism evidence="7 8">
    <name type="scientific">Dictyocaulus viviparus</name>
    <name type="common">Bovine lungworm</name>
    <dbReference type="NCBI Taxonomy" id="29172"/>
    <lineage>
        <taxon>Eukaryota</taxon>
        <taxon>Metazoa</taxon>
        <taxon>Ecdysozoa</taxon>
        <taxon>Nematoda</taxon>
        <taxon>Chromadorea</taxon>
        <taxon>Rhabditida</taxon>
        <taxon>Rhabditina</taxon>
        <taxon>Rhabditomorpha</taxon>
        <taxon>Strongyloidea</taxon>
        <taxon>Metastrongylidae</taxon>
        <taxon>Dictyocaulus</taxon>
    </lineage>
</organism>
<dbReference type="STRING" id="29172.A0A0D8XRU3"/>
<keyword evidence="4 5" id="KW-0472">Membrane</keyword>
<reference evidence="7 8" key="1">
    <citation type="submission" date="2013-11" db="EMBL/GenBank/DDBJ databases">
        <title>Draft genome of the bovine lungworm Dictyocaulus viviparus.</title>
        <authorList>
            <person name="Mitreva M."/>
        </authorList>
    </citation>
    <scope>NUCLEOTIDE SEQUENCE [LARGE SCALE GENOMIC DNA]</scope>
    <source>
        <strain evidence="7 8">HannoverDv2000</strain>
    </source>
</reference>
<evidence type="ECO:0000256" key="1">
    <source>
        <dbReference type="ARBA" id="ARBA00004370"/>
    </source>
</evidence>
<feature type="transmembrane region" description="Helical" evidence="5">
    <location>
        <begin position="112"/>
        <end position="131"/>
    </location>
</feature>
<dbReference type="EMBL" id="KN716311">
    <property type="protein sequence ID" value="KJH47353.1"/>
    <property type="molecule type" value="Genomic_DNA"/>
</dbReference>
<dbReference type="GO" id="GO:0008528">
    <property type="term" value="F:G protein-coupled peptide receptor activity"/>
    <property type="evidence" value="ECO:0007669"/>
    <property type="project" value="InterPro"/>
</dbReference>
<proteinExistence type="predicted"/>
<dbReference type="PROSITE" id="PS50262">
    <property type="entry name" value="G_PROTEIN_RECEP_F1_2"/>
    <property type="match status" value="1"/>
</dbReference>
<dbReference type="OrthoDB" id="10011262at2759"/>
<evidence type="ECO:0000313" key="8">
    <source>
        <dbReference type="Proteomes" id="UP000053766"/>
    </source>
</evidence>
<keyword evidence="2 5" id="KW-0812">Transmembrane</keyword>
<evidence type="ECO:0000256" key="2">
    <source>
        <dbReference type="ARBA" id="ARBA00022692"/>
    </source>
</evidence>
<feature type="domain" description="G-protein coupled receptors family 1 profile" evidence="6">
    <location>
        <begin position="34"/>
        <end position="145"/>
    </location>
</feature>
<dbReference type="PANTHER" id="PTHR46641">
    <property type="entry name" value="FMRFAMIDE RECEPTOR-RELATED"/>
    <property type="match status" value="1"/>
</dbReference>
<dbReference type="AlphaFoldDB" id="A0A0D8XRU3"/>
<dbReference type="Gene3D" id="1.20.1070.10">
    <property type="entry name" value="Rhodopsin 7-helix transmembrane proteins"/>
    <property type="match status" value="1"/>
</dbReference>
<evidence type="ECO:0000256" key="3">
    <source>
        <dbReference type="ARBA" id="ARBA00022989"/>
    </source>
</evidence>
<dbReference type="SUPFAM" id="SSF81321">
    <property type="entry name" value="Family A G protein-coupled receptor-like"/>
    <property type="match status" value="1"/>
</dbReference>
<protein>
    <recommendedName>
        <fullName evidence="6">G-protein coupled receptors family 1 profile domain-containing protein</fullName>
    </recommendedName>
</protein>
<accession>A0A0D8XRU3</accession>
<dbReference type="InterPro" id="IPR017452">
    <property type="entry name" value="GPCR_Rhodpsn_7TM"/>
</dbReference>
<keyword evidence="8" id="KW-1185">Reference proteome</keyword>
<name>A0A0D8XRU3_DICVI</name>
<gene>
    <name evidence="7" type="ORF">DICVIV_06558</name>
</gene>